<evidence type="ECO:0000256" key="1">
    <source>
        <dbReference type="SAM" id="MobiDB-lite"/>
    </source>
</evidence>
<feature type="compositionally biased region" description="Basic and acidic residues" evidence="1">
    <location>
        <begin position="38"/>
        <end position="55"/>
    </location>
</feature>
<comment type="caution">
    <text evidence="3">The sequence shown here is derived from an EMBL/GenBank/DDBJ whole genome shotgun (WGS) entry which is preliminary data.</text>
</comment>
<gene>
    <name evidence="3" type="ORF">D5S19_15940</name>
</gene>
<feature type="transmembrane region" description="Helical" evidence="2">
    <location>
        <begin position="167"/>
        <end position="190"/>
    </location>
</feature>
<keyword evidence="4" id="KW-1185">Reference proteome</keyword>
<keyword evidence="2" id="KW-0812">Transmembrane</keyword>
<name>A0A419I3K5_9PSEU</name>
<proteinExistence type="predicted"/>
<dbReference type="EMBL" id="QZFV01000084">
    <property type="protein sequence ID" value="RJQ84755.1"/>
    <property type="molecule type" value="Genomic_DNA"/>
</dbReference>
<sequence>MTTTSRTTEPPDEGGGEVARGLAALELHLAQAAAGDAPDDRGVPEPAPDEPRDVPEPAAEEAGVTRRVRARLAEHAEAHHLLRLQDDDAPFQVASNRVRRRRKAVAEAGELWQLARDPRVLAWRDARVRRLLVTIGLVALTLALAWSTAGVQLFAAEDAAKFSPQWWFAWVAEPFCSLALLMVVGGRAYLTTRGRQVDAPGINRTEWTFLGLTLGMNAWPHLPGVAEVFTVSSLVLHLLGPVVAVAIVRALPPLLAAFTTLGLTPDTTPAPAPAPVAAVTGADRPEAPAPEPATAPAAAARPALPRRATPVRTTAGSTIPEPKRRTREQLQAEFERAVRDRPAGFDPANAESIRRTLKCGKPIAAELRDGYLTDRRGEPGTD</sequence>
<dbReference type="Proteomes" id="UP000285112">
    <property type="component" value="Unassembled WGS sequence"/>
</dbReference>
<dbReference type="RefSeq" id="WP_120024135.1">
    <property type="nucleotide sequence ID" value="NZ_QZFV01000084.1"/>
</dbReference>
<organism evidence="3 4">
    <name type="scientific">Amycolatopsis panacis</name>
    <dbReference type="NCBI Taxonomy" id="2340917"/>
    <lineage>
        <taxon>Bacteria</taxon>
        <taxon>Bacillati</taxon>
        <taxon>Actinomycetota</taxon>
        <taxon>Actinomycetes</taxon>
        <taxon>Pseudonocardiales</taxon>
        <taxon>Pseudonocardiaceae</taxon>
        <taxon>Amycolatopsis</taxon>
    </lineage>
</organism>
<dbReference type="OrthoDB" id="3521215at2"/>
<dbReference type="AlphaFoldDB" id="A0A419I3K5"/>
<feature type="compositionally biased region" description="Basic and acidic residues" evidence="1">
    <location>
        <begin position="321"/>
        <end position="343"/>
    </location>
</feature>
<evidence type="ECO:0000256" key="2">
    <source>
        <dbReference type="SAM" id="Phobius"/>
    </source>
</evidence>
<feature type="compositionally biased region" description="Low complexity" evidence="1">
    <location>
        <begin position="294"/>
        <end position="315"/>
    </location>
</feature>
<keyword evidence="2" id="KW-0472">Membrane</keyword>
<accession>A0A419I3K5</accession>
<reference evidence="3 4" key="1">
    <citation type="submission" date="2018-09" db="EMBL/GenBank/DDBJ databases">
        <title>YIM PH 21725 draft genome.</title>
        <authorList>
            <person name="Miao C."/>
        </authorList>
    </citation>
    <scope>NUCLEOTIDE SEQUENCE [LARGE SCALE GENOMIC DNA]</scope>
    <source>
        <strain evidence="4">YIM PH21725</strain>
    </source>
</reference>
<evidence type="ECO:0000313" key="4">
    <source>
        <dbReference type="Proteomes" id="UP000285112"/>
    </source>
</evidence>
<protein>
    <submittedName>
        <fullName evidence="3">Conjugal transfer protein TraI</fullName>
    </submittedName>
</protein>
<keyword evidence="2" id="KW-1133">Transmembrane helix</keyword>
<feature type="region of interest" description="Disordered" evidence="1">
    <location>
        <begin position="266"/>
        <end position="349"/>
    </location>
</feature>
<feature type="transmembrane region" description="Helical" evidence="2">
    <location>
        <begin position="131"/>
        <end position="155"/>
    </location>
</feature>
<feature type="region of interest" description="Disordered" evidence="1">
    <location>
        <begin position="29"/>
        <end position="64"/>
    </location>
</feature>
<evidence type="ECO:0000313" key="3">
    <source>
        <dbReference type="EMBL" id="RJQ84755.1"/>
    </source>
</evidence>